<comment type="caution">
    <text evidence="1">The sequence shown here is derived from an EMBL/GenBank/DDBJ whole genome shotgun (WGS) entry which is preliminary data.</text>
</comment>
<protein>
    <submittedName>
        <fullName evidence="1">Uncharacterized protein</fullName>
    </submittedName>
</protein>
<evidence type="ECO:0000313" key="2">
    <source>
        <dbReference type="Proteomes" id="UP001597114"/>
    </source>
</evidence>
<gene>
    <name evidence="1" type="ORF">ACFSJD_12335</name>
</gene>
<dbReference type="EMBL" id="JBHUCO010000012">
    <property type="protein sequence ID" value="MFD1518282.1"/>
    <property type="molecule type" value="Genomic_DNA"/>
</dbReference>
<reference evidence="2" key="1">
    <citation type="journal article" date="2019" name="Int. J. Syst. Evol. Microbiol.">
        <title>The Global Catalogue of Microorganisms (GCM) 10K type strain sequencing project: providing services to taxonomists for standard genome sequencing and annotation.</title>
        <authorList>
            <consortium name="The Broad Institute Genomics Platform"/>
            <consortium name="The Broad Institute Genome Sequencing Center for Infectious Disease"/>
            <person name="Wu L."/>
            <person name="Ma J."/>
        </authorList>
    </citation>
    <scope>NUCLEOTIDE SEQUENCE [LARGE SCALE GENOMIC DNA]</scope>
    <source>
        <strain evidence="2">CCM 7043</strain>
    </source>
</reference>
<keyword evidence="2" id="KW-1185">Reference proteome</keyword>
<dbReference type="Proteomes" id="UP001597114">
    <property type="component" value="Unassembled WGS sequence"/>
</dbReference>
<organism evidence="1 2">
    <name type="scientific">Pseudonocardia yunnanensis</name>
    <dbReference type="NCBI Taxonomy" id="58107"/>
    <lineage>
        <taxon>Bacteria</taxon>
        <taxon>Bacillati</taxon>
        <taxon>Actinomycetota</taxon>
        <taxon>Actinomycetes</taxon>
        <taxon>Pseudonocardiales</taxon>
        <taxon>Pseudonocardiaceae</taxon>
        <taxon>Pseudonocardia</taxon>
    </lineage>
</organism>
<accession>A0ABW4EV17</accession>
<proteinExistence type="predicted"/>
<dbReference type="RefSeq" id="WP_344720468.1">
    <property type="nucleotide sequence ID" value="NZ_BAAAUS010000006.1"/>
</dbReference>
<evidence type="ECO:0000313" key="1">
    <source>
        <dbReference type="EMBL" id="MFD1518282.1"/>
    </source>
</evidence>
<sequence length="67" mass="6967">MYPEMPANYSRDAMVRLPAWLSTMSADSASGAISAVTPSIDSPDPKVVVDTEATISPADLGERLGVG</sequence>
<name>A0ABW4EV17_9PSEU</name>